<evidence type="ECO:0000313" key="2">
    <source>
        <dbReference type="EMBL" id="QFR42989.1"/>
    </source>
</evidence>
<keyword evidence="1" id="KW-0175">Coiled coil</keyword>
<evidence type="ECO:0000256" key="1">
    <source>
        <dbReference type="SAM" id="Coils"/>
    </source>
</evidence>
<gene>
    <name evidence="2" type="ORF">FJR47_03345</name>
</gene>
<sequence>MFNLIKLFVIAGFIVFFSGCFGAKPAVEVKGYEKVFENEDIYILHALYLEEAQNHNGASNLFYTLYEETTKKEYLYRSLKNDLAANENERVIQRVDEISENKIDDFELTRLKIIALIKEEKLLEAKELAVKLVELSNDVDDYLLTSEIFIKLKKYNTAMKYLESAYVKDYNENILEKMSIILYVNLERKKDAIAQLETHSRIHGCSKAICSRLIGFYSNDNNIEGLLSTYLRLYKIDSNKNIAQKIVQIYGYKKDYPKMIEFLQESQIDNELLLQLYIQTKNYKKAVLVTKQLYEDSGDLIFLGQNAIFEYESSRNKNDKAMHKSVIAKLEKVVKAKKDGMFLNYLGYLLIDHDIDVIKGIKYVKEALKIEPKAAYYLDSLAWGYFKLNECEKAAKIMKEIENMGESSNEEIAEHIKAINECIKKQKGK</sequence>
<dbReference type="SUPFAM" id="SSF48452">
    <property type="entry name" value="TPR-like"/>
    <property type="match status" value="1"/>
</dbReference>
<dbReference type="KEGG" id="suln:FJR47_03345"/>
<organism evidence="2 3">
    <name type="scientific">Sulfurimonas xiamenensis</name>
    <dbReference type="NCBI Taxonomy" id="2590021"/>
    <lineage>
        <taxon>Bacteria</taxon>
        <taxon>Pseudomonadati</taxon>
        <taxon>Campylobacterota</taxon>
        <taxon>Epsilonproteobacteria</taxon>
        <taxon>Campylobacterales</taxon>
        <taxon>Sulfurimonadaceae</taxon>
        <taxon>Sulfurimonas</taxon>
    </lineage>
</organism>
<evidence type="ECO:0000313" key="3">
    <source>
        <dbReference type="Proteomes" id="UP000326061"/>
    </source>
</evidence>
<feature type="coiled-coil region" evidence="1">
    <location>
        <begin position="81"/>
        <end position="138"/>
    </location>
</feature>
<name>A0AAJ4A305_9BACT</name>
<dbReference type="AlphaFoldDB" id="A0AAJ4A305"/>
<dbReference type="InterPro" id="IPR011990">
    <property type="entry name" value="TPR-like_helical_dom_sf"/>
</dbReference>
<evidence type="ECO:0008006" key="4">
    <source>
        <dbReference type="Google" id="ProtNLM"/>
    </source>
</evidence>
<dbReference type="Proteomes" id="UP000326061">
    <property type="component" value="Chromosome"/>
</dbReference>
<accession>A0AAJ4A305</accession>
<keyword evidence="3" id="KW-1185">Reference proteome</keyword>
<reference evidence="3" key="1">
    <citation type="submission" date="2019-06" db="EMBL/GenBank/DDBJ databases">
        <title>Sulfurimonas gotlandica sp. nov., a chemoautotrophic and psychrotolerant epsilonproteobacterium isolated from a pelagic redoxcline, and an emended description of the genus Sulfurimonas.</title>
        <authorList>
            <person name="Wang S."/>
            <person name="Jiang L."/>
            <person name="Shao Z."/>
        </authorList>
    </citation>
    <scope>NUCLEOTIDE SEQUENCE [LARGE SCALE GENOMIC DNA]</scope>
    <source>
        <strain evidence="3">1-1N</strain>
    </source>
</reference>
<proteinExistence type="predicted"/>
<dbReference type="PROSITE" id="PS51257">
    <property type="entry name" value="PROKAR_LIPOPROTEIN"/>
    <property type="match status" value="1"/>
</dbReference>
<protein>
    <recommendedName>
        <fullName evidence="4">Tetratricopeptide repeat-containing protein</fullName>
    </recommendedName>
</protein>
<dbReference type="EMBL" id="CP041166">
    <property type="protein sequence ID" value="QFR42989.1"/>
    <property type="molecule type" value="Genomic_DNA"/>
</dbReference>
<dbReference type="RefSeq" id="WP_152299052.1">
    <property type="nucleotide sequence ID" value="NZ_CP041166.1"/>
</dbReference>
<dbReference type="Gene3D" id="1.25.40.10">
    <property type="entry name" value="Tetratricopeptide repeat domain"/>
    <property type="match status" value="2"/>
</dbReference>